<dbReference type="InterPro" id="IPR008927">
    <property type="entry name" value="6-PGluconate_DH-like_C_sf"/>
</dbReference>
<dbReference type="InterPro" id="IPR029036">
    <property type="entry name" value="P5CR_dimer"/>
</dbReference>
<evidence type="ECO:0000256" key="2">
    <source>
        <dbReference type="HAMAP-Rule" id="MF_01925"/>
    </source>
</evidence>
<keyword evidence="2" id="KW-0963">Cytoplasm</keyword>
<evidence type="ECO:0000259" key="5">
    <source>
        <dbReference type="Pfam" id="PF03807"/>
    </source>
</evidence>
<feature type="domain" description="Pyrroline-5-carboxylate reductase catalytic N-terminal" evidence="5">
    <location>
        <begin position="3"/>
        <end position="99"/>
    </location>
</feature>
<evidence type="ECO:0000313" key="8">
    <source>
        <dbReference type="Proteomes" id="UP000192486"/>
    </source>
</evidence>
<dbReference type="PANTHER" id="PTHR11645">
    <property type="entry name" value="PYRROLINE-5-CARBOXYLATE REDUCTASE"/>
    <property type="match status" value="1"/>
</dbReference>
<protein>
    <recommendedName>
        <fullName evidence="2 3">Pyrroline-5-carboxylate reductase</fullName>
        <shortName evidence="2">P5C reductase</shortName>
        <shortName evidence="2">P5CR</shortName>
        <ecNumber evidence="2 3">1.5.1.2</ecNumber>
    </recommendedName>
    <alternativeName>
        <fullName evidence="2">PCA reductase</fullName>
    </alternativeName>
</protein>
<keyword evidence="2 4" id="KW-0521">NADP</keyword>
<keyword evidence="2 4" id="KW-0641">Proline biosynthesis</keyword>
<dbReference type="InterPro" id="IPR028939">
    <property type="entry name" value="P5C_Rdtase_cat_N"/>
</dbReference>
<comment type="pathway">
    <text evidence="2 4">Amino-acid biosynthesis; L-proline biosynthesis; L-proline from L-glutamate 5-semialdehyde: step 1/1.</text>
</comment>
<comment type="function">
    <text evidence="2">Catalyzes the reduction of 1-pyrroline-5-carboxylate (PCA) to L-proline.</text>
</comment>
<dbReference type="Gene3D" id="3.40.50.720">
    <property type="entry name" value="NAD(P)-binding Rossmann-like Domain"/>
    <property type="match status" value="1"/>
</dbReference>
<dbReference type="PANTHER" id="PTHR11645:SF49">
    <property type="entry name" value="PYRROLINE-5-CARBOXYLATE REDUCTASE 1"/>
    <property type="match status" value="1"/>
</dbReference>
<sequence length="269" mass="29005">MEKILFVGAGQMAEAIIAGIVNKRVIYEDNVYVMNRSDAERLDELESRYGITKVCEDRDFIKKVDLVVLATKPKDVEKVMEDIAPYLGEDTTVLSVIAGISINTFEKGLGKRPIARSMPNTSATIGKSASGIAFNEAVSDRMQQSILSLLNAIGIVKVVEEDDLHAVTALSGSGPAYIYYLVEAMEEAAVAQGLDAVDARELIVQTIYGAASMLKKTGEEPSVLRENVTSPGGTTAAGLRSLEDHNFKTIISDCLISAENRSRQLGSSK</sequence>
<dbReference type="EMBL" id="CP015108">
    <property type="protein sequence ID" value="ARF12788.1"/>
    <property type="molecule type" value="Genomic_DNA"/>
</dbReference>
<keyword evidence="2 4" id="KW-0560">Oxidoreductase</keyword>
<dbReference type="PIRSF" id="PIRSF000193">
    <property type="entry name" value="Pyrrol-5-carb_rd"/>
    <property type="match status" value="1"/>
</dbReference>
<dbReference type="EC" id="1.5.1.2" evidence="2 3"/>
<dbReference type="SUPFAM" id="SSF51735">
    <property type="entry name" value="NAD(P)-binding Rossmann-fold domains"/>
    <property type="match status" value="1"/>
</dbReference>
<dbReference type="InterPro" id="IPR036291">
    <property type="entry name" value="NAD(P)-bd_dom_sf"/>
</dbReference>
<dbReference type="PROSITE" id="PS00521">
    <property type="entry name" value="P5CR"/>
    <property type="match status" value="1"/>
</dbReference>
<dbReference type="HAMAP" id="MF_01925">
    <property type="entry name" value="P5C_reductase"/>
    <property type="match status" value="1"/>
</dbReference>
<organism evidence="7 8">
    <name type="scientific">Sporosarcina ureae</name>
    <dbReference type="NCBI Taxonomy" id="1571"/>
    <lineage>
        <taxon>Bacteria</taxon>
        <taxon>Bacillati</taxon>
        <taxon>Bacillota</taxon>
        <taxon>Bacilli</taxon>
        <taxon>Bacillales</taxon>
        <taxon>Caryophanaceae</taxon>
        <taxon>Sporosarcina</taxon>
    </lineage>
</organism>
<dbReference type="InterPro" id="IPR000304">
    <property type="entry name" value="Pyrroline-COOH_reductase"/>
</dbReference>
<comment type="catalytic activity">
    <reaction evidence="2 4">
        <text>L-proline + NADP(+) = (S)-1-pyrroline-5-carboxylate + NADPH + 2 H(+)</text>
        <dbReference type="Rhea" id="RHEA:14109"/>
        <dbReference type="ChEBI" id="CHEBI:15378"/>
        <dbReference type="ChEBI" id="CHEBI:17388"/>
        <dbReference type="ChEBI" id="CHEBI:57783"/>
        <dbReference type="ChEBI" id="CHEBI:58349"/>
        <dbReference type="ChEBI" id="CHEBI:60039"/>
        <dbReference type="EC" id="1.5.1.2"/>
    </reaction>
</comment>
<dbReference type="Pfam" id="PF03807">
    <property type="entry name" value="F420_oxidored"/>
    <property type="match status" value="1"/>
</dbReference>
<dbReference type="Pfam" id="PF14748">
    <property type="entry name" value="P5CR_dimer"/>
    <property type="match status" value="1"/>
</dbReference>
<comment type="catalytic activity">
    <reaction evidence="2">
        <text>L-proline + NAD(+) = (S)-1-pyrroline-5-carboxylate + NADH + 2 H(+)</text>
        <dbReference type="Rhea" id="RHEA:14105"/>
        <dbReference type="ChEBI" id="CHEBI:15378"/>
        <dbReference type="ChEBI" id="CHEBI:17388"/>
        <dbReference type="ChEBI" id="CHEBI:57540"/>
        <dbReference type="ChEBI" id="CHEBI:57945"/>
        <dbReference type="ChEBI" id="CHEBI:60039"/>
        <dbReference type="EC" id="1.5.1.2"/>
    </reaction>
</comment>
<accession>A0ABM6JRG1</accession>
<feature type="domain" description="Pyrroline-5-carboxylate reductase dimerisation" evidence="6">
    <location>
        <begin position="161"/>
        <end position="265"/>
    </location>
</feature>
<evidence type="ECO:0000259" key="6">
    <source>
        <dbReference type="Pfam" id="PF14748"/>
    </source>
</evidence>
<keyword evidence="8" id="KW-1185">Reference proteome</keyword>
<comment type="similarity">
    <text evidence="1 2 4">Belongs to the pyrroline-5-carboxylate reductase family.</text>
</comment>
<keyword evidence="2 4" id="KW-0028">Amino-acid biosynthesis</keyword>
<name>A0ABM6JRG1_SPOUR</name>
<comment type="subcellular location">
    <subcellularLocation>
        <location evidence="2">Cytoplasm</location>
    </subcellularLocation>
</comment>
<dbReference type="RefSeq" id="WP_029054590.1">
    <property type="nucleotide sequence ID" value="NZ_CP015108.1"/>
</dbReference>
<evidence type="ECO:0000256" key="1">
    <source>
        <dbReference type="ARBA" id="ARBA00005525"/>
    </source>
</evidence>
<evidence type="ECO:0000256" key="4">
    <source>
        <dbReference type="RuleBase" id="RU003903"/>
    </source>
</evidence>
<dbReference type="Gene3D" id="1.10.3730.10">
    <property type="entry name" value="ProC C-terminal domain-like"/>
    <property type="match status" value="1"/>
</dbReference>
<dbReference type="SUPFAM" id="SSF48179">
    <property type="entry name" value="6-phosphogluconate dehydrogenase C-terminal domain-like"/>
    <property type="match status" value="1"/>
</dbReference>
<dbReference type="InterPro" id="IPR053790">
    <property type="entry name" value="P5CR-like_CS"/>
</dbReference>
<proteinExistence type="inferred from homology"/>
<reference evidence="7 8" key="1">
    <citation type="submission" date="2016-04" db="EMBL/GenBank/DDBJ databases">
        <title>Comparative Genomics and Epigenetics of Sporosarcina ureae.</title>
        <authorList>
            <person name="Oliver A.S."/>
            <person name="Cooper K.K."/>
        </authorList>
    </citation>
    <scope>NUCLEOTIDE SEQUENCE [LARGE SCALE GENOMIC DNA]</scope>
    <source>
        <strain evidence="7 8">S204</strain>
    </source>
</reference>
<dbReference type="Proteomes" id="UP000192486">
    <property type="component" value="Chromosome"/>
</dbReference>
<gene>
    <name evidence="2" type="primary">proC</name>
    <name evidence="7" type="ORF">SporoS204_00545</name>
</gene>
<dbReference type="NCBIfam" id="TIGR00112">
    <property type="entry name" value="proC"/>
    <property type="match status" value="1"/>
</dbReference>
<evidence type="ECO:0000256" key="3">
    <source>
        <dbReference type="NCBIfam" id="TIGR00112"/>
    </source>
</evidence>
<evidence type="ECO:0000313" key="7">
    <source>
        <dbReference type="EMBL" id="ARF12788.1"/>
    </source>
</evidence>